<proteinExistence type="predicted"/>
<evidence type="ECO:0000313" key="2">
    <source>
        <dbReference type="Proteomes" id="UP000030686"/>
    </source>
</evidence>
<dbReference type="AlphaFoldDB" id="W6PWG7"/>
<accession>W6PWG7</accession>
<reference evidence="1" key="1">
    <citation type="journal article" date="2014" name="Nat. Commun.">
        <title>Multiple recent horizontal transfers of a large genomic region in cheese making fungi.</title>
        <authorList>
            <person name="Cheeseman K."/>
            <person name="Ropars J."/>
            <person name="Renault P."/>
            <person name="Dupont J."/>
            <person name="Gouzy J."/>
            <person name="Branca A."/>
            <person name="Abraham A.L."/>
            <person name="Ceppi M."/>
            <person name="Conseiller E."/>
            <person name="Debuchy R."/>
            <person name="Malagnac F."/>
            <person name="Goarin A."/>
            <person name="Silar P."/>
            <person name="Lacoste S."/>
            <person name="Sallet E."/>
            <person name="Bensimon A."/>
            <person name="Giraud T."/>
            <person name="Brygoo Y."/>
        </authorList>
    </citation>
    <scope>NUCLEOTIDE SEQUENCE [LARGE SCALE GENOMIC DNA]</scope>
    <source>
        <strain evidence="1">FM164</strain>
    </source>
</reference>
<organism evidence="1 2">
    <name type="scientific">Penicillium roqueforti (strain FM164)</name>
    <dbReference type="NCBI Taxonomy" id="1365484"/>
    <lineage>
        <taxon>Eukaryota</taxon>
        <taxon>Fungi</taxon>
        <taxon>Dikarya</taxon>
        <taxon>Ascomycota</taxon>
        <taxon>Pezizomycotina</taxon>
        <taxon>Eurotiomycetes</taxon>
        <taxon>Eurotiomycetidae</taxon>
        <taxon>Eurotiales</taxon>
        <taxon>Aspergillaceae</taxon>
        <taxon>Penicillium</taxon>
    </lineage>
</organism>
<dbReference type="EMBL" id="HG792015">
    <property type="protein sequence ID" value="CDM28608.1"/>
    <property type="molecule type" value="Genomic_DNA"/>
</dbReference>
<protein>
    <submittedName>
        <fullName evidence="1">Genomic scaffold, ProqFM164S01</fullName>
    </submittedName>
</protein>
<keyword evidence="2" id="KW-1185">Reference proteome</keyword>
<dbReference type="Proteomes" id="UP000030686">
    <property type="component" value="Unassembled WGS sequence"/>
</dbReference>
<name>W6PWG7_PENRF</name>
<sequence length="57" mass="6236">MTSNTSCSFPSPSLRSITDRIMPRVAREPMSANLVRRSWRFDIEPLALPGTTTVAGG</sequence>
<gene>
    <name evidence="1" type="ORF">PROQFM164_S01g002419</name>
</gene>
<evidence type="ECO:0000313" key="1">
    <source>
        <dbReference type="EMBL" id="CDM28608.1"/>
    </source>
</evidence>